<gene>
    <name evidence="2" type="ORF">PoMZ_10575</name>
</gene>
<protein>
    <submittedName>
        <fullName evidence="2">Uncharacterized protein</fullName>
    </submittedName>
</protein>
<sequence length="44" mass="4841">MQQPGGNGVIYLPYLRLPSLTYRQAAPTPRQAREGVTDRGQNVA</sequence>
<feature type="region of interest" description="Disordered" evidence="1">
    <location>
        <begin position="24"/>
        <end position="44"/>
    </location>
</feature>
<organism evidence="2 3">
    <name type="scientific">Pyricularia oryzae</name>
    <name type="common">Rice blast fungus</name>
    <name type="synonym">Magnaporthe oryzae</name>
    <dbReference type="NCBI Taxonomy" id="318829"/>
    <lineage>
        <taxon>Eukaryota</taxon>
        <taxon>Fungi</taxon>
        <taxon>Dikarya</taxon>
        <taxon>Ascomycota</taxon>
        <taxon>Pezizomycotina</taxon>
        <taxon>Sordariomycetes</taxon>
        <taxon>Sordariomycetidae</taxon>
        <taxon>Magnaporthales</taxon>
        <taxon>Pyriculariaceae</taxon>
        <taxon>Pyricularia</taxon>
    </lineage>
</organism>
<evidence type="ECO:0000256" key="1">
    <source>
        <dbReference type="SAM" id="MobiDB-lite"/>
    </source>
</evidence>
<dbReference type="Proteomes" id="UP000294847">
    <property type="component" value="Chromosome 1"/>
</dbReference>
<reference evidence="2 3" key="1">
    <citation type="journal article" date="2019" name="Mol. Biol. Evol.">
        <title>Blast fungal genomes show frequent chromosomal changes, gene gains and losses, and effector gene turnover.</title>
        <authorList>
            <person name="Gomez Luciano L.B."/>
            <person name="Jason Tsai I."/>
            <person name="Chuma I."/>
            <person name="Tosa Y."/>
            <person name="Chen Y.H."/>
            <person name="Li J.Y."/>
            <person name="Li M.Y."/>
            <person name="Jade Lu M.Y."/>
            <person name="Nakayashiki H."/>
            <person name="Li W.H."/>
        </authorList>
    </citation>
    <scope>NUCLEOTIDE SEQUENCE [LARGE SCALE GENOMIC DNA]</scope>
    <source>
        <strain evidence="2">MZ5-1-6</strain>
    </source>
</reference>
<evidence type="ECO:0000313" key="3">
    <source>
        <dbReference type="Proteomes" id="UP000294847"/>
    </source>
</evidence>
<evidence type="ECO:0000313" key="2">
    <source>
        <dbReference type="EMBL" id="QBZ54865.1"/>
    </source>
</evidence>
<proteinExistence type="predicted"/>
<name>A0A4V1C521_PYROR</name>
<dbReference type="EMBL" id="CP034204">
    <property type="protein sequence ID" value="QBZ54865.1"/>
    <property type="molecule type" value="Genomic_DNA"/>
</dbReference>
<accession>A0A4V1C521</accession>
<dbReference type="AlphaFoldDB" id="A0A4V1C521"/>